<evidence type="ECO:0000313" key="2">
    <source>
        <dbReference type="Proteomes" id="UP000298030"/>
    </source>
</evidence>
<dbReference type="OrthoDB" id="26149at2759"/>
<reference evidence="1 2" key="1">
    <citation type="journal article" date="2019" name="Nat. Ecol. Evol.">
        <title>Megaphylogeny resolves global patterns of mushroom evolution.</title>
        <authorList>
            <person name="Varga T."/>
            <person name="Krizsan K."/>
            <person name="Foldi C."/>
            <person name="Dima B."/>
            <person name="Sanchez-Garcia M."/>
            <person name="Sanchez-Ramirez S."/>
            <person name="Szollosi G.J."/>
            <person name="Szarkandi J.G."/>
            <person name="Papp V."/>
            <person name="Albert L."/>
            <person name="Andreopoulos W."/>
            <person name="Angelini C."/>
            <person name="Antonin V."/>
            <person name="Barry K.W."/>
            <person name="Bougher N.L."/>
            <person name="Buchanan P."/>
            <person name="Buyck B."/>
            <person name="Bense V."/>
            <person name="Catcheside P."/>
            <person name="Chovatia M."/>
            <person name="Cooper J."/>
            <person name="Damon W."/>
            <person name="Desjardin D."/>
            <person name="Finy P."/>
            <person name="Geml J."/>
            <person name="Haridas S."/>
            <person name="Hughes K."/>
            <person name="Justo A."/>
            <person name="Karasinski D."/>
            <person name="Kautmanova I."/>
            <person name="Kiss B."/>
            <person name="Kocsube S."/>
            <person name="Kotiranta H."/>
            <person name="LaButti K.M."/>
            <person name="Lechner B.E."/>
            <person name="Liimatainen K."/>
            <person name="Lipzen A."/>
            <person name="Lukacs Z."/>
            <person name="Mihaltcheva S."/>
            <person name="Morgado L.N."/>
            <person name="Niskanen T."/>
            <person name="Noordeloos M.E."/>
            <person name="Ohm R.A."/>
            <person name="Ortiz-Santana B."/>
            <person name="Ovrebo C."/>
            <person name="Racz N."/>
            <person name="Riley R."/>
            <person name="Savchenko A."/>
            <person name="Shiryaev A."/>
            <person name="Soop K."/>
            <person name="Spirin V."/>
            <person name="Szebenyi C."/>
            <person name="Tomsovsky M."/>
            <person name="Tulloss R.E."/>
            <person name="Uehling J."/>
            <person name="Grigoriev I.V."/>
            <person name="Vagvolgyi C."/>
            <person name="Papp T."/>
            <person name="Martin F.M."/>
            <person name="Miettinen O."/>
            <person name="Hibbett D.S."/>
            <person name="Nagy L.G."/>
        </authorList>
    </citation>
    <scope>NUCLEOTIDE SEQUENCE [LARGE SCALE GENOMIC DNA]</scope>
    <source>
        <strain evidence="1 2">FP101781</strain>
    </source>
</reference>
<dbReference type="STRING" id="71717.A0A4Y7TQR1"/>
<dbReference type="SUPFAM" id="SSF48371">
    <property type="entry name" value="ARM repeat"/>
    <property type="match status" value="1"/>
</dbReference>
<keyword evidence="2" id="KW-1185">Reference proteome</keyword>
<dbReference type="PANTHER" id="PTHR10957">
    <property type="entry name" value="RAP1 GTPASE-GDP DISSOCIATION STIMULATOR 1"/>
    <property type="match status" value="1"/>
</dbReference>
<name>A0A4Y7TQR1_COPMI</name>
<evidence type="ECO:0000313" key="1">
    <source>
        <dbReference type="EMBL" id="TEB35889.1"/>
    </source>
</evidence>
<dbReference type="AlphaFoldDB" id="A0A4Y7TQR1"/>
<sequence length="766" mass="83695">MSIADVTVLERHLSSLLASIRTNDSPEAWNEVASVARDIANNLRVRREGVDNHDILGKSSLPQTLGSLITLALHGAPYPADEYTAPIFEVLRVSANLCLDHDANRGYILDAGLPQVIVNLLEGYAERTPSPVAVVPLDLTISHLHIIRTSIGVLLNASLGYDAVKFRLISLETALTIVKLSASIYQPMSWLGISPDDATKESWTLRSVISSWAWRTVSELKDTKDDPKDESTRQILGPESLPWITPTLTRFIGPYEIQASSALTSDPSFYTTLVQADFEVLEEVCTVLESLSLDVEDIRLALARGYCFAEEHLGNGTYPPTWSHPTISREDRERKEKKFNMCKAALIKSVVEVAGEEKNGDVLWDDSVDNNPGGEFVHTMAKWIKDYVDTVEKNPSALHRDDLVICASLSLGNLALREKTSTALVSDPLSLAPALSSKSIFAPSTDVKLKHGILGLLKHIAQSANLSPIIPKALAENHVVERINESEIWDEGADQMAIILQLNAIGVVKHLCNADLEHALATALPPPGADSNYKTALQKIMALVSRSDSVPIKSEGTRVLVNVIRTVLMRRTVSVKSDDPEFHLRQGKEKQRAVEAILTTANVNALALFLARSGKFPILINEGIVGFNLLVTQKAGADLVLENILAPTPESIIADASSLSPIGSEASSPTLVNPSQKKPLVASNALEMIASALHNVDNPAVYPIEIRANICTFLIQLSRNASHGPNLTRVQEKTRPILQKIREENKEEEEMLTNAAGKVLELWKSE</sequence>
<gene>
    <name evidence="1" type="ORF">FA13DRAFT_1752625</name>
</gene>
<protein>
    <recommendedName>
        <fullName evidence="3">GTP binding protein</fullName>
    </recommendedName>
</protein>
<dbReference type="EMBL" id="QPFP01000006">
    <property type="protein sequence ID" value="TEB35889.1"/>
    <property type="molecule type" value="Genomic_DNA"/>
</dbReference>
<proteinExistence type="predicted"/>
<comment type="caution">
    <text evidence="1">The sequence shown here is derived from an EMBL/GenBank/DDBJ whole genome shotgun (WGS) entry which is preliminary data.</text>
</comment>
<dbReference type="InterPro" id="IPR040144">
    <property type="entry name" value="RAP1GDS1"/>
</dbReference>
<organism evidence="1 2">
    <name type="scientific">Coprinellus micaceus</name>
    <name type="common">Glistening ink-cap mushroom</name>
    <name type="synonym">Coprinus micaceus</name>
    <dbReference type="NCBI Taxonomy" id="71717"/>
    <lineage>
        <taxon>Eukaryota</taxon>
        <taxon>Fungi</taxon>
        <taxon>Dikarya</taxon>
        <taxon>Basidiomycota</taxon>
        <taxon>Agaricomycotina</taxon>
        <taxon>Agaricomycetes</taxon>
        <taxon>Agaricomycetidae</taxon>
        <taxon>Agaricales</taxon>
        <taxon>Agaricineae</taxon>
        <taxon>Psathyrellaceae</taxon>
        <taxon>Coprinellus</taxon>
    </lineage>
</organism>
<accession>A0A4Y7TQR1</accession>
<evidence type="ECO:0008006" key="3">
    <source>
        <dbReference type="Google" id="ProtNLM"/>
    </source>
</evidence>
<dbReference type="InterPro" id="IPR016024">
    <property type="entry name" value="ARM-type_fold"/>
</dbReference>
<dbReference type="GO" id="GO:0005085">
    <property type="term" value="F:guanyl-nucleotide exchange factor activity"/>
    <property type="evidence" value="ECO:0007669"/>
    <property type="project" value="InterPro"/>
</dbReference>
<dbReference type="Proteomes" id="UP000298030">
    <property type="component" value="Unassembled WGS sequence"/>
</dbReference>